<dbReference type="EMBL" id="WBVS01000011">
    <property type="protein sequence ID" value="KAB7786539.1"/>
    <property type="molecule type" value="Genomic_DNA"/>
</dbReference>
<accession>A0A6I1GAG5</accession>
<evidence type="ECO:0000256" key="4">
    <source>
        <dbReference type="ARBA" id="ARBA00022692"/>
    </source>
</evidence>
<keyword evidence="5 7" id="KW-1133">Transmembrane helix</keyword>
<dbReference type="AlphaFoldDB" id="A0A6I1GAG5"/>
<comment type="caution">
    <text evidence="9">The sequence shown here is derived from an EMBL/GenBank/DDBJ whole genome shotgun (WGS) entry which is preliminary data.</text>
</comment>
<dbReference type="GO" id="GO:0006865">
    <property type="term" value="P:amino acid transport"/>
    <property type="evidence" value="ECO:0007669"/>
    <property type="project" value="TreeGrafter"/>
</dbReference>
<reference evidence="9 10" key="1">
    <citation type="submission" date="2019-09" db="EMBL/GenBank/DDBJ databases">
        <title>Characterization of the phylogenetic diversity of two novel species belonging to the genus Bifidobacterium: Bifidobacterium cebidarum sp. nov. and Bifidobacterium leontopitheci sp. nov.</title>
        <authorList>
            <person name="Lugli G.A."/>
            <person name="Duranti S."/>
            <person name="Milani C."/>
            <person name="Turroni F."/>
            <person name="Ventura M."/>
        </authorList>
    </citation>
    <scope>NUCLEOTIDE SEQUENCE [LARGE SCALE GENOMIC DNA]</scope>
    <source>
        <strain evidence="9 10">LMG 31469</strain>
    </source>
</reference>
<dbReference type="RefSeq" id="WP_193316279.1">
    <property type="nucleotide sequence ID" value="NZ_WBVS01000011.1"/>
</dbReference>
<dbReference type="GO" id="GO:0043190">
    <property type="term" value="C:ATP-binding cassette (ABC) transporter complex"/>
    <property type="evidence" value="ECO:0007669"/>
    <property type="project" value="InterPro"/>
</dbReference>
<evidence type="ECO:0000256" key="3">
    <source>
        <dbReference type="ARBA" id="ARBA00022475"/>
    </source>
</evidence>
<proteinExistence type="inferred from homology"/>
<dbReference type="Pfam" id="PF00528">
    <property type="entry name" value="BPD_transp_1"/>
    <property type="match status" value="1"/>
</dbReference>
<dbReference type="Proteomes" id="UP000468413">
    <property type="component" value="Unassembled WGS sequence"/>
</dbReference>
<feature type="transmembrane region" description="Helical" evidence="7">
    <location>
        <begin position="20"/>
        <end position="44"/>
    </location>
</feature>
<dbReference type="InterPro" id="IPR000515">
    <property type="entry name" value="MetI-like"/>
</dbReference>
<keyword evidence="4 7" id="KW-0812">Transmembrane</keyword>
<evidence type="ECO:0000256" key="2">
    <source>
        <dbReference type="ARBA" id="ARBA00022448"/>
    </source>
</evidence>
<keyword evidence="6 7" id="KW-0472">Membrane</keyword>
<feature type="transmembrane region" description="Helical" evidence="7">
    <location>
        <begin position="97"/>
        <end position="117"/>
    </location>
</feature>
<feature type="domain" description="ABC transmembrane type-1" evidence="8">
    <location>
        <begin position="21"/>
        <end position="217"/>
    </location>
</feature>
<evidence type="ECO:0000256" key="7">
    <source>
        <dbReference type="RuleBase" id="RU363032"/>
    </source>
</evidence>
<organism evidence="9 10">
    <name type="scientific">Bifidobacterium cebidarum</name>
    <dbReference type="NCBI Taxonomy" id="2650773"/>
    <lineage>
        <taxon>Bacteria</taxon>
        <taxon>Bacillati</taxon>
        <taxon>Actinomycetota</taxon>
        <taxon>Actinomycetes</taxon>
        <taxon>Bifidobacteriales</taxon>
        <taxon>Bifidobacteriaceae</taxon>
        <taxon>Bifidobacterium</taxon>
    </lineage>
</organism>
<feature type="transmembrane region" description="Helical" evidence="7">
    <location>
        <begin position="154"/>
        <end position="179"/>
    </location>
</feature>
<protein>
    <submittedName>
        <fullName evidence="9">Cysteine ABC transporter permease</fullName>
    </submittedName>
</protein>
<dbReference type="CDD" id="cd06261">
    <property type="entry name" value="TM_PBP2"/>
    <property type="match status" value="1"/>
</dbReference>
<evidence type="ECO:0000259" key="8">
    <source>
        <dbReference type="PROSITE" id="PS50928"/>
    </source>
</evidence>
<dbReference type="InterPro" id="IPR010065">
    <property type="entry name" value="AA_ABC_transptr_permease_3TM"/>
</dbReference>
<comment type="subcellular location">
    <subcellularLocation>
        <location evidence="1 7">Cell membrane</location>
        <topology evidence="1 7">Multi-pass membrane protein</topology>
    </subcellularLocation>
</comment>
<evidence type="ECO:0000313" key="9">
    <source>
        <dbReference type="EMBL" id="KAB7786539.1"/>
    </source>
</evidence>
<feature type="transmembrane region" description="Helical" evidence="7">
    <location>
        <begin position="199"/>
        <end position="220"/>
    </location>
</feature>
<feature type="transmembrane region" description="Helical" evidence="7">
    <location>
        <begin position="56"/>
        <end position="77"/>
    </location>
</feature>
<dbReference type="InterPro" id="IPR035906">
    <property type="entry name" value="MetI-like_sf"/>
</dbReference>
<evidence type="ECO:0000256" key="5">
    <source>
        <dbReference type="ARBA" id="ARBA00022989"/>
    </source>
</evidence>
<dbReference type="PANTHER" id="PTHR30614:SF45">
    <property type="entry name" value="L-CYSTINE TRANSPORT SYSTEM PERMEASE PROTEIN TCYL"/>
    <property type="match status" value="1"/>
</dbReference>
<gene>
    <name evidence="9" type="ORF">F7D08_1720</name>
</gene>
<comment type="similarity">
    <text evidence="7">Belongs to the binding-protein-dependent transport system permease family.</text>
</comment>
<dbReference type="PANTHER" id="PTHR30614">
    <property type="entry name" value="MEMBRANE COMPONENT OF AMINO ACID ABC TRANSPORTER"/>
    <property type="match status" value="1"/>
</dbReference>
<keyword evidence="3" id="KW-1003">Cell membrane</keyword>
<keyword evidence="2 7" id="KW-0813">Transport</keyword>
<sequence length="228" mass="24405">MGDYFTWNGFIHFIPKIAAQLPMTLLIVGGSLAIGVLLGLLLAFVRVFSIPVAKQIAIVFTSFVRGTPEIVQVFIVYYGLPLLVQSITGVDIDALSALYFVIVAFGINTAGYLAELFRGALESVPRGQYEAGEAAGLTRGAIFRRIVIPQAAKFALPGFGVNVVYLFQSTSMAAAVGVMDMMGKAANLGSATGRLLQSYAAAAVLFIIISIVLQWAFTLLDKRVTFGR</sequence>
<dbReference type="InterPro" id="IPR043429">
    <property type="entry name" value="ArtM/GltK/GlnP/TcyL/YhdX-like"/>
</dbReference>
<dbReference type="NCBIfam" id="TIGR01726">
    <property type="entry name" value="HEQRo_perm_3TM"/>
    <property type="match status" value="1"/>
</dbReference>
<dbReference type="PROSITE" id="PS50928">
    <property type="entry name" value="ABC_TM1"/>
    <property type="match status" value="1"/>
</dbReference>
<dbReference type="SUPFAM" id="SSF161098">
    <property type="entry name" value="MetI-like"/>
    <property type="match status" value="1"/>
</dbReference>
<dbReference type="GO" id="GO:0022857">
    <property type="term" value="F:transmembrane transporter activity"/>
    <property type="evidence" value="ECO:0007669"/>
    <property type="project" value="InterPro"/>
</dbReference>
<evidence type="ECO:0000313" key="10">
    <source>
        <dbReference type="Proteomes" id="UP000468413"/>
    </source>
</evidence>
<evidence type="ECO:0000256" key="6">
    <source>
        <dbReference type="ARBA" id="ARBA00023136"/>
    </source>
</evidence>
<evidence type="ECO:0000256" key="1">
    <source>
        <dbReference type="ARBA" id="ARBA00004651"/>
    </source>
</evidence>
<dbReference type="Gene3D" id="1.10.3720.10">
    <property type="entry name" value="MetI-like"/>
    <property type="match status" value="1"/>
</dbReference>
<keyword evidence="10" id="KW-1185">Reference proteome</keyword>
<name>A0A6I1GAG5_9BIFI</name>